<keyword evidence="2" id="KW-0802">TPR repeat</keyword>
<dbReference type="Pfam" id="PF13424">
    <property type="entry name" value="TPR_12"/>
    <property type="match status" value="2"/>
</dbReference>
<reference evidence="4" key="1">
    <citation type="submission" date="2019-11" db="EMBL/GenBank/DDBJ databases">
        <authorList>
            <person name="Feng L."/>
        </authorList>
    </citation>
    <scope>NUCLEOTIDE SEQUENCE</scope>
    <source>
        <strain evidence="4">CnexileLFYP112</strain>
    </source>
</reference>
<sequence length="747" mass="85843">MQEENKQIDPGTMERLVQGNEQIGYYRSISNYEEALKISKEMLELVKELGLQGSEAHGTTLLNAATAYRAAGMCEKAIAMYRAAEQIFKNLGIQDERLAGLYNNMSMAFQQKEDYGTAESCLLQALAIVRNLPDHKVEEATTYANLASVCYEKEEFAQGIEYVQRAIERFEECEEKDAHYCGALALLAQGHYEQGELEKAISAYTEALREILAHFGKNESYAMTCENCAIVLSKAGFTKEAEYLKKEAKETYENIRRPKKEISGLELSKCYYETYGKAMLKEQFPEYADRVAAGLVGHGSECLGFDDMWSKDHDFGPGFCLWFTEEDYEKVGQKMQEAYEALPKAFMGYPARNTSKRGGGRVGVLSIPEFYEEFTGNGAWSEMEDEKLAMAVNGEVFDDPLGEFSAIREQLQNGMPFAVWKRRLANAVALTAQAGQYNYGRCKKRNDIVAANLALDEFVREGMRTAYLLNRRYMPYYKWAWRGLENLERLSELKPLFEQVLSSEGERESVVEEICARLLEELKRQNLTYGEETFLELHVERILEAKEEMNPIIEQIVEMEWEMFQNVRNTGGRAACQDDFETFDVMRKSQFLTWDLPLLESYWQDLQEGKAQGRNLVMEKYAYMMESTAPKEYEAIATGLPKISEEKQAMVEQIVAIQVGWREEFAEKYPHLSGQARIIHTSEDTLYDISFETYLRGELKTYSMQTLVLYGRRIVAFVQEQKNMTEEIMRYTTAFYGYKTLEDAEIK</sequence>
<dbReference type="InterPro" id="IPR011990">
    <property type="entry name" value="TPR-like_helical_dom_sf"/>
</dbReference>
<dbReference type="SUPFAM" id="SSF48452">
    <property type="entry name" value="TPR-like"/>
    <property type="match status" value="1"/>
</dbReference>
<dbReference type="AlphaFoldDB" id="A0A6N2T3L7"/>
<dbReference type="PANTHER" id="PTHR45641">
    <property type="entry name" value="TETRATRICOPEPTIDE REPEAT PROTEIN (AFU_ORTHOLOGUE AFUA_6G03870)"/>
    <property type="match status" value="1"/>
</dbReference>
<evidence type="ECO:0000259" key="3">
    <source>
        <dbReference type="Pfam" id="PF13228"/>
    </source>
</evidence>
<dbReference type="InterPro" id="IPR025191">
    <property type="entry name" value="DUF4125"/>
</dbReference>
<evidence type="ECO:0000256" key="2">
    <source>
        <dbReference type="ARBA" id="ARBA00022803"/>
    </source>
</evidence>
<protein>
    <submittedName>
        <fullName evidence="4">Tetratricopeptide repeat protein</fullName>
    </submittedName>
</protein>
<dbReference type="InterPro" id="IPR019734">
    <property type="entry name" value="TPR_rpt"/>
</dbReference>
<gene>
    <name evidence="4" type="ORF">CNLFYP112_01608</name>
</gene>
<organism evidence="4">
    <name type="scientific">[Clostridium] nexile</name>
    <dbReference type="NCBI Taxonomy" id="29361"/>
    <lineage>
        <taxon>Bacteria</taxon>
        <taxon>Bacillati</taxon>
        <taxon>Bacillota</taxon>
        <taxon>Clostridia</taxon>
        <taxon>Lachnospirales</taxon>
        <taxon>Lachnospiraceae</taxon>
        <taxon>Tyzzerella</taxon>
    </lineage>
</organism>
<keyword evidence="1" id="KW-0677">Repeat</keyword>
<accession>A0A6N2T3L7</accession>
<dbReference type="InterPro" id="IPR025117">
    <property type="entry name" value="DUF4037"/>
</dbReference>
<proteinExistence type="predicted"/>
<evidence type="ECO:0000256" key="1">
    <source>
        <dbReference type="ARBA" id="ARBA00022737"/>
    </source>
</evidence>
<feature type="domain" description="DUF4037" evidence="3">
    <location>
        <begin position="380"/>
        <end position="479"/>
    </location>
</feature>
<dbReference type="Pfam" id="PF13526">
    <property type="entry name" value="DUF4125"/>
    <property type="match status" value="1"/>
</dbReference>
<dbReference type="Gene3D" id="1.25.40.10">
    <property type="entry name" value="Tetratricopeptide repeat domain"/>
    <property type="match status" value="2"/>
</dbReference>
<dbReference type="EMBL" id="CACRTG010000011">
    <property type="protein sequence ID" value="VYS99996.1"/>
    <property type="molecule type" value="Genomic_DNA"/>
</dbReference>
<dbReference type="Pfam" id="PF13228">
    <property type="entry name" value="DUF4037"/>
    <property type="match status" value="1"/>
</dbReference>
<evidence type="ECO:0000313" key="4">
    <source>
        <dbReference type="EMBL" id="VYS99996.1"/>
    </source>
</evidence>
<dbReference type="SMART" id="SM00028">
    <property type="entry name" value="TPR"/>
    <property type="match status" value="4"/>
</dbReference>
<name>A0A6N2T3L7_9FIRM</name>